<accession>A0ACC5VFL3</accession>
<proteinExistence type="predicted"/>
<reference evidence="1 2" key="1">
    <citation type="journal article" date="2021" name="Appl. Microbiol. Biotechnol.">
        <title>Biotechnological applications of marine bacteria in bioremediation of environments polluted with hydrocarbons and plastics.</title>
        <authorList>
            <person name="Muriel-Millan L.F."/>
            <person name="Millan-Lopez S."/>
            <person name="Pardo-Lopez L."/>
        </authorList>
    </citation>
    <scope>NUCLEOTIDE SEQUENCE [LARGE SCALE GENOMIC DNA]</scope>
    <source>
        <strain evidence="1 2">GOM4</strain>
    </source>
</reference>
<organism evidence="1 2">
    <name type="scientific">Stutzerimonas chloritidismutans</name>
    <name type="common">Pseudomonas chloritidismutans</name>
    <dbReference type="NCBI Taxonomy" id="203192"/>
    <lineage>
        <taxon>Bacteria</taxon>
        <taxon>Pseudomonadati</taxon>
        <taxon>Pseudomonadota</taxon>
        <taxon>Gammaproteobacteria</taxon>
        <taxon>Pseudomonadales</taxon>
        <taxon>Pseudomonadaceae</taxon>
        <taxon>Stutzerimonas</taxon>
    </lineage>
</organism>
<protein>
    <submittedName>
        <fullName evidence="1">PLP-dependent aminotransferase family protein</fullName>
    </submittedName>
</protein>
<evidence type="ECO:0000313" key="2">
    <source>
        <dbReference type="Proteomes" id="UP000782475"/>
    </source>
</evidence>
<sequence>MNNPFSDALTVADTADSAPLYRQLYDRVRAAIASGSLAPGDRIPSARALAKELGVARGTVELAYSTLVGEGYLLTRGQAGTIVNPDLRRSTAPAGPPAADVNAIASDPDMLWRPPQLLPFQLGVPALDAFPRKIWARLGASYLRSMRSLDMDYPAPHGLPALRSAIASYLQVARGIDCVAHQVFITTGWRHSLMFVLQALLARGDQAWVENPGYPPARQVLLQFGVEPLPVAVDRHGLDVDLAIERYRDARLAVVTPAHQSPLSMTLSLPRRQALLEWAAQRGAWIVEDDYDGEYRYVSRPLPALASLDRHGRVLYAGTFSKVLYPGIRLAYLVVPQDQVATFERVGRALFAAATPAMTQAILAQFMNDGHFARHIQRMRRLYSERRAQTMAALERGLQGCVRVEPSPGGMHLVLRLPSETSDRRLAEQLLQEGMAVQPLSPWWVGAPQGPAILASFTNCPQPEQAERLGELVRLACQGRH</sequence>
<dbReference type="EMBL" id="JAHHFP010000011">
    <property type="protein sequence ID" value="MBX7271327.1"/>
    <property type="molecule type" value="Genomic_DNA"/>
</dbReference>
<evidence type="ECO:0000313" key="1">
    <source>
        <dbReference type="EMBL" id="MBX7271327.1"/>
    </source>
</evidence>
<dbReference type="Proteomes" id="UP000782475">
    <property type="component" value="Unassembled WGS sequence"/>
</dbReference>
<comment type="caution">
    <text evidence="1">The sequence shown here is derived from an EMBL/GenBank/DDBJ whole genome shotgun (WGS) entry which is preliminary data.</text>
</comment>
<keyword evidence="2" id="KW-1185">Reference proteome</keyword>
<gene>
    <name evidence="1" type="ORF">KJJ99_05915</name>
</gene>
<name>A0ACC5VFL3_STUCH</name>
<keyword evidence="1" id="KW-0808">Transferase</keyword>
<keyword evidence="1" id="KW-0032">Aminotransferase</keyword>